<dbReference type="Proteomes" id="UP000000377">
    <property type="component" value="Chromosome"/>
</dbReference>
<name>D7C5R6_STRBB</name>
<evidence type="ECO:0000313" key="2">
    <source>
        <dbReference type="EMBL" id="ADI12445.1"/>
    </source>
</evidence>
<dbReference type="HOGENOM" id="CLU_051661_2_0_11"/>
<sequence>MTPLARAEQLAQSIGLAAGAVGGASVDQYENPTPDSEWRVKDLVNHIAVMLVLTRDVGTRTAWDPALLAANPVPLLAGRPESEWAPLVNSQAEPAARAWSEPAAWQGEVGFGGPPMPAEALGEILIAEFAIHAWDVAVATGQHLDVPESLANTMLGTYAREAPRMRSLGLLADEVPQDVHAPLFERALALSGRNPRWGSPRAGGGKGCS</sequence>
<feature type="domain" description="Mycothiol-dependent maleylpyruvate isomerase metal-binding" evidence="1">
    <location>
        <begin position="18"/>
        <end position="137"/>
    </location>
</feature>
<dbReference type="EMBL" id="CP002047">
    <property type="protein sequence ID" value="ADI12445.1"/>
    <property type="molecule type" value="Genomic_DNA"/>
</dbReference>
<keyword evidence="3" id="KW-1185">Reference proteome</keyword>
<dbReference type="PATRIC" id="fig|749414.3.peg.9608"/>
<dbReference type="RefSeq" id="WP_014181892.1">
    <property type="nucleotide sequence ID" value="NC_016582.1"/>
</dbReference>
<dbReference type="NCBIfam" id="TIGR03086">
    <property type="entry name" value="TIGR03086 family metal-binding protein"/>
    <property type="match status" value="1"/>
</dbReference>
<dbReference type="InterPro" id="IPR017520">
    <property type="entry name" value="CHP03086"/>
</dbReference>
<evidence type="ECO:0000259" key="1">
    <source>
        <dbReference type="Pfam" id="PF11716"/>
    </source>
</evidence>
<dbReference type="SUPFAM" id="SSF109854">
    <property type="entry name" value="DinB/YfiT-like putative metalloenzymes"/>
    <property type="match status" value="1"/>
</dbReference>
<dbReference type="InterPro" id="IPR024344">
    <property type="entry name" value="MDMPI_metal-binding"/>
</dbReference>
<dbReference type="Gene3D" id="1.20.120.450">
    <property type="entry name" value="dinb family like domain"/>
    <property type="match status" value="1"/>
</dbReference>
<accession>D7C5R6</accession>
<dbReference type="NCBIfam" id="TIGR03083">
    <property type="entry name" value="maleylpyruvate isomerase family mycothiol-dependent enzyme"/>
    <property type="match status" value="1"/>
</dbReference>
<gene>
    <name evidence="2" type="ordered locus">SBI_09327</name>
</gene>
<dbReference type="InterPro" id="IPR017517">
    <property type="entry name" value="Maleyloyr_isom"/>
</dbReference>
<dbReference type="Pfam" id="PF11716">
    <property type="entry name" value="MDMPI_N"/>
    <property type="match status" value="1"/>
</dbReference>
<dbReference type="InterPro" id="IPR034660">
    <property type="entry name" value="DinB/YfiT-like"/>
</dbReference>
<dbReference type="STRING" id="749414.SBI_09327"/>
<protein>
    <recommendedName>
        <fullName evidence="1">Mycothiol-dependent maleylpyruvate isomerase metal-binding domain-containing protein</fullName>
    </recommendedName>
</protein>
<dbReference type="AlphaFoldDB" id="D7C5R6"/>
<dbReference type="eggNOG" id="ENOG5032TA8">
    <property type="taxonomic scope" value="Bacteria"/>
</dbReference>
<dbReference type="GO" id="GO:0046872">
    <property type="term" value="F:metal ion binding"/>
    <property type="evidence" value="ECO:0007669"/>
    <property type="project" value="InterPro"/>
</dbReference>
<evidence type="ECO:0000313" key="3">
    <source>
        <dbReference type="Proteomes" id="UP000000377"/>
    </source>
</evidence>
<reference evidence="2 3" key="1">
    <citation type="journal article" date="2010" name="J. Bacteriol.">
        <title>Genome sequence of the milbemycin-producing bacterium Streptomyces bingchenggensis.</title>
        <authorList>
            <person name="Wang X.J."/>
            <person name="Yan Y.J."/>
            <person name="Zhang B."/>
            <person name="An J."/>
            <person name="Wang J.J."/>
            <person name="Tian J."/>
            <person name="Jiang L."/>
            <person name="Chen Y.H."/>
            <person name="Huang S.X."/>
            <person name="Yin M."/>
            <person name="Zhang J."/>
            <person name="Gao A.L."/>
            <person name="Liu C.X."/>
            <person name="Zhu Z.X."/>
            <person name="Xiang W.S."/>
        </authorList>
    </citation>
    <scope>NUCLEOTIDE SEQUENCE [LARGE SCALE GENOMIC DNA]</scope>
    <source>
        <strain evidence="2 3">BCW-1</strain>
    </source>
</reference>
<dbReference type="KEGG" id="sbh:SBI_09327"/>
<organism evidence="2 3">
    <name type="scientific">Streptomyces bingchenggensis (strain BCW-1)</name>
    <dbReference type="NCBI Taxonomy" id="749414"/>
    <lineage>
        <taxon>Bacteria</taxon>
        <taxon>Bacillati</taxon>
        <taxon>Actinomycetota</taxon>
        <taxon>Actinomycetes</taxon>
        <taxon>Kitasatosporales</taxon>
        <taxon>Streptomycetaceae</taxon>
        <taxon>Streptomyces</taxon>
    </lineage>
</organism>
<proteinExistence type="predicted"/>